<dbReference type="AlphaFoldDB" id="A0A915DTI6"/>
<evidence type="ECO:0000313" key="1">
    <source>
        <dbReference type="Proteomes" id="UP000887574"/>
    </source>
</evidence>
<organism evidence="1 2">
    <name type="scientific">Ditylenchus dipsaci</name>
    <dbReference type="NCBI Taxonomy" id="166011"/>
    <lineage>
        <taxon>Eukaryota</taxon>
        <taxon>Metazoa</taxon>
        <taxon>Ecdysozoa</taxon>
        <taxon>Nematoda</taxon>
        <taxon>Chromadorea</taxon>
        <taxon>Rhabditida</taxon>
        <taxon>Tylenchina</taxon>
        <taxon>Tylenchomorpha</taxon>
        <taxon>Sphaerularioidea</taxon>
        <taxon>Anguinidae</taxon>
        <taxon>Anguininae</taxon>
        <taxon>Ditylenchus</taxon>
    </lineage>
</organism>
<sequence>MGLIITMSSILGRGVALPYQAPYLLVNMLFRHILTPSEGEERPPSPDITVAAGYINSGFGSRALDVAGQPTGQEEIIKLKRLLCRILCQANSPGLVDRETELLLAPFVPRLLLSLRLIYS</sequence>
<protein>
    <submittedName>
        <fullName evidence="2">Uncharacterized protein</fullName>
    </submittedName>
</protein>
<evidence type="ECO:0000313" key="2">
    <source>
        <dbReference type="WBParaSite" id="jg23013"/>
    </source>
</evidence>
<dbReference type="WBParaSite" id="jg23013">
    <property type="protein sequence ID" value="jg23013"/>
    <property type="gene ID" value="jg23013"/>
</dbReference>
<reference evidence="2" key="1">
    <citation type="submission" date="2022-11" db="UniProtKB">
        <authorList>
            <consortium name="WormBaseParasite"/>
        </authorList>
    </citation>
    <scope>IDENTIFICATION</scope>
</reference>
<keyword evidence="1" id="KW-1185">Reference proteome</keyword>
<accession>A0A915DTI6</accession>
<proteinExistence type="predicted"/>
<name>A0A915DTI6_9BILA</name>
<dbReference type="Proteomes" id="UP000887574">
    <property type="component" value="Unplaced"/>
</dbReference>